<proteinExistence type="predicted"/>
<gene>
    <name evidence="1" type="ORF">BO85DRAFT_203590</name>
</gene>
<dbReference type="RefSeq" id="XP_025510286.1">
    <property type="nucleotide sequence ID" value="XM_025654560.1"/>
</dbReference>
<dbReference type="AlphaFoldDB" id="A0A8G1QTM6"/>
<reference evidence="1 2" key="1">
    <citation type="submission" date="2018-02" db="EMBL/GenBank/DDBJ databases">
        <title>The genomes of Aspergillus section Nigri reveals drivers in fungal speciation.</title>
        <authorList>
            <consortium name="DOE Joint Genome Institute"/>
            <person name="Vesth T.C."/>
            <person name="Nybo J."/>
            <person name="Theobald S."/>
            <person name="Brandl J."/>
            <person name="Frisvad J.C."/>
            <person name="Nielsen K.F."/>
            <person name="Lyhne E.K."/>
            <person name="Kogle M.E."/>
            <person name="Kuo A."/>
            <person name="Riley R."/>
            <person name="Clum A."/>
            <person name="Nolan M."/>
            <person name="Lipzen A."/>
            <person name="Salamov A."/>
            <person name="Henrissat B."/>
            <person name="Wiebenga A."/>
            <person name="De vries R.P."/>
            <person name="Grigoriev I.V."/>
            <person name="Mortensen U.H."/>
            <person name="Andersen M.R."/>
            <person name="Baker S.E."/>
        </authorList>
    </citation>
    <scope>NUCLEOTIDE SEQUENCE [LARGE SCALE GENOMIC DNA]</scope>
    <source>
        <strain evidence="1 2">CBS 112811</strain>
    </source>
</reference>
<evidence type="ECO:0000313" key="2">
    <source>
        <dbReference type="Proteomes" id="UP000249526"/>
    </source>
</evidence>
<dbReference type="GeneID" id="37157962"/>
<sequence length="152" mass="17302">MLLLYAQCERYIFPRSIIIANQDTPGQYYLSIDGRLHQHLPRNHAIPVPKMPKGSSLLTQRVLTPNLISSWPFNGGVTAPPSNLLRMIHSIANQQRPYRAIIFENQDNLSLWKLIAMGPEFGVFPKFGKPENSSVTPDHEFERARTTIHTVI</sequence>
<name>A0A8G1QTM6_9EURO</name>
<keyword evidence="2" id="KW-1185">Reference proteome</keyword>
<organism evidence="1 2">
    <name type="scientific">Aspergillus piperis CBS 112811</name>
    <dbReference type="NCBI Taxonomy" id="1448313"/>
    <lineage>
        <taxon>Eukaryota</taxon>
        <taxon>Fungi</taxon>
        <taxon>Dikarya</taxon>
        <taxon>Ascomycota</taxon>
        <taxon>Pezizomycotina</taxon>
        <taxon>Eurotiomycetes</taxon>
        <taxon>Eurotiomycetidae</taxon>
        <taxon>Eurotiales</taxon>
        <taxon>Aspergillaceae</taxon>
        <taxon>Aspergillus</taxon>
        <taxon>Aspergillus subgen. Circumdati</taxon>
    </lineage>
</organism>
<dbReference type="Proteomes" id="UP000249526">
    <property type="component" value="Unassembled WGS sequence"/>
</dbReference>
<protein>
    <submittedName>
        <fullName evidence="1">Uncharacterized protein</fullName>
    </submittedName>
</protein>
<dbReference type="EMBL" id="KZ825085">
    <property type="protein sequence ID" value="RAH52364.1"/>
    <property type="molecule type" value="Genomic_DNA"/>
</dbReference>
<accession>A0A8G1QTM6</accession>
<evidence type="ECO:0000313" key="1">
    <source>
        <dbReference type="EMBL" id="RAH52364.1"/>
    </source>
</evidence>